<sequence>MNIVARDADALAAFYVEAFGLVFLRPPRLLSGERVSKGNGLPSSEIRSIWLQFPGDDGPFLEIHEYSNGLERQVPRVNEPGLGHLAFKIADIHSAMDTIIRAGGTRLGEVTNFGSTEEPILLVYMRDLEGNILELEQRRP</sequence>
<dbReference type="SUPFAM" id="SSF54593">
    <property type="entry name" value="Glyoxalase/Bleomycin resistance protein/Dihydroxybiphenyl dioxygenase"/>
    <property type="match status" value="1"/>
</dbReference>
<dbReference type="Proteomes" id="UP001209803">
    <property type="component" value="Chromosome"/>
</dbReference>
<dbReference type="EMBL" id="CP120863">
    <property type="protein sequence ID" value="WFE88127.1"/>
    <property type="molecule type" value="Genomic_DNA"/>
</dbReference>
<dbReference type="Gene3D" id="3.10.180.10">
    <property type="entry name" value="2,3-Dihydroxybiphenyl 1,2-Dioxygenase, domain 1"/>
    <property type="match status" value="1"/>
</dbReference>
<evidence type="ECO:0000259" key="1">
    <source>
        <dbReference type="PROSITE" id="PS51819"/>
    </source>
</evidence>
<evidence type="ECO:0000313" key="3">
    <source>
        <dbReference type="Proteomes" id="UP001209803"/>
    </source>
</evidence>
<reference evidence="2 3" key="1">
    <citation type="submission" date="2023-03" db="EMBL/GenBank/DDBJ databases">
        <title>Roseibium porphyridii sp. nov. and Roseibium rhodosorbium sp. nov. isolated from marine algae, Porphyridium cruentum and Rhodosorus marinus, respectively.</title>
        <authorList>
            <person name="Lee M.W."/>
            <person name="Choi B.J."/>
            <person name="Lee J.K."/>
            <person name="Choi D.G."/>
            <person name="Baek J.H."/>
            <person name="Bayburt H."/>
            <person name="Kim J.M."/>
            <person name="Han D.M."/>
            <person name="Kim K.H."/>
            <person name="Jeon C.O."/>
        </authorList>
    </citation>
    <scope>NUCLEOTIDE SEQUENCE [LARGE SCALE GENOMIC DNA]</scope>
    <source>
        <strain evidence="2 3">KMA01</strain>
    </source>
</reference>
<feature type="domain" description="VOC" evidence="1">
    <location>
        <begin position="1"/>
        <end position="138"/>
    </location>
</feature>
<gene>
    <name evidence="2" type="ORF">K1718_18400</name>
</gene>
<accession>A0ABY8F289</accession>
<dbReference type="InterPro" id="IPR029068">
    <property type="entry name" value="Glyas_Bleomycin-R_OHBP_Dase"/>
</dbReference>
<keyword evidence="3" id="KW-1185">Reference proteome</keyword>
<dbReference type="InterPro" id="IPR041581">
    <property type="entry name" value="Glyoxalase_6"/>
</dbReference>
<organism evidence="2 3">
    <name type="scientific">Roseibium porphyridii</name>
    <dbReference type="NCBI Taxonomy" id="2866279"/>
    <lineage>
        <taxon>Bacteria</taxon>
        <taxon>Pseudomonadati</taxon>
        <taxon>Pseudomonadota</taxon>
        <taxon>Alphaproteobacteria</taxon>
        <taxon>Hyphomicrobiales</taxon>
        <taxon>Stappiaceae</taxon>
        <taxon>Roseibium</taxon>
    </lineage>
</organism>
<dbReference type="Pfam" id="PF18029">
    <property type="entry name" value="Glyoxalase_6"/>
    <property type="match status" value="1"/>
</dbReference>
<dbReference type="RefSeq" id="WP_265681264.1">
    <property type="nucleotide sequence ID" value="NZ_CP120863.1"/>
</dbReference>
<evidence type="ECO:0000313" key="2">
    <source>
        <dbReference type="EMBL" id="WFE88127.1"/>
    </source>
</evidence>
<dbReference type="PROSITE" id="PS51819">
    <property type="entry name" value="VOC"/>
    <property type="match status" value="1"/>
</dbReference>
<name>A0ABY8F289_9HYPH</name>
<proteinExistence type="predicted"/>
<dbReference type="InterPro" id="IPR037523">
    <property type="entry name" value="VOC_core"/>
</dbReference>
<protein>
    <submittedName>
        <fullName evidence="2">VOC family protein</fullName>
    </submittedName>
</protein>